<sequence length="250" mass="27468">MAKKGKQQKTDRQARIDAIRGQQKSEERRRGIMIVGVCTVIALLIVGAAAYGPVKNWWESREFEDLALSDIGEPASACQDVETKPASGNADHKPTGEQVTYDEAPPAFGPHWNELGVAPAPFERKLYTEDRPELESLVHNLEHGYTILWYDETIADDGAAMQQVEALADKFAGSDNQRSKFIAAPWTSEDGDAFPDGQHVSFSHWSVGADGDPSGEQTGVWQYCSGVSGEALDTFMQEYPYTDSPEPNAM</sequence>
<reference evidence="4" key="1">
    <citation type="journal article" date="2019" name="Int. J. Syst. Evol. Microbiol.">
        <title>The Global Catalogue of Microorganisms (GCM) 10K type strain sequencing project: providing services to taxonomists for standard genome sequencing and annotation.</title>
        <authorList>
            <consortium name="The Broad Institute Genomics Platform"/>
            <consortium name="The Broad Institute Genome Sequencing Center for Infectious Disease"/>
            <person name="Wu L."/>
            <person name="Ma J."/>
        </authorList>
    </citation>
    <scope>NUCLEOTIDE SEQUENCE [LARGE SCALE GENOMIC DNA]</scope>
    <source>
        <strain evidence="4">CGMCC 1.12477</strain>
    </source>
</reference>
<keyword evidence="2" id="KW-0472">Membrane</keyword>
<gene>
    <name evidence="3" type="ORF">ACFSDE_15300</name>
</gene>
<evidence type="ECO:0000313" key="4">
    <source>
        <dbReference type="Proteomes" id="UP001597351"/>
    </source>
</evidence>
<keyword evidence="4" id="KW-1185">Reference proteome</keyword>
<evidence type="ECO:0000313" key="3">
    <source>
        <dbReference type="EMBL" id="MFD1948167.1"/>
    </source>
</evidence>
<dbReference type="Proteomes" id="UP001597351">
    <property type="component" value="Unassembled WGS sequence"/>
</dbReference>
<dbReference type="Pfam" id="PF11303">
    <property type="entry name" value="DUF3105"/>
    <property type="match status" value="1"/>
</dbReference>
<dbReference type="InterPro" id="IPR021454">
    <property type="entry name" value="DUF3105"/>
</dbReference>
<organism evidence="3 4">
    <name type="scientific">Nocardioides aestuarii</name>
    <dbReference type="NCBI Taxonomy" id="252231"/>
    <lineage>
        <taxon>Bacteria</taxon>
        <taxon>Bacillati</taxon>
        <taxon>Actinomycetota</taxon>
        <taxon>Actinomycetes</taxon>
        <taxon>Propionibacteriales</taxon>
        <taxon>Nocardioidaceae</taxon>
        <taxon>Nocardioides</taxon>
    </lineage>
</organism>
<evidence type="ECO:0000256" key="1">
    <source>
        <dbReference type="SAM" id="MobiDB-lite"/>
    </source>
</evidence>
<keyword evidence="2" id="KW-1133">Transmembrane helix</keyword>
<name>A0ABW4TNE1_9ACTN</name>
<feature type="transmembrane region" description="Helical" evidence="2">
    <location>
        <begin position="32"/>
        <end position="51"/>
    </location>
</feature>
<accession>A0ABW4TNE1</accession>
<evidence type="ECO:0000256" key="2">
    <source>
        <dbReference type="SAM" id="Phobius"/>
    </source>
</evidence>
<protein>
    <submittedName>
        <fullName evidence="3">DUF3105 domain-containing protein</fullName>
    </submittedName>
</protein>
<feature type="region of interest" description="Disordered" evidence="1">
    <location>
        <begin position="78"/>
        <end position="97"/>
    </location>
</feature>
<feature type="compositionally biased region" description="Basic and acidic residues" evidence="1">
    <location>
        <begin position="8"/>
        <end position="23"/>
    </location>
</feature>
<proteinExistence type="predicted"/>
<feature type="region of interest" description="Disordered" evidence="1">
    <location>
        <begin position="1"/>
        <end position="23"/>
    </location>
</feature>
<keyword evidence="2" id="KW-0812">Transmembrane</keyword>
<dbReference type="RefSeq" id="WP_343919956.1">
    <property type="nucleotide sequence ID" value="NZ_BAAAJT010000002.1"/>
</dbReference>
<comment type="caution">
    <text evidence="3">The sequence shown here is derived from an EMBL/GenBank/DDBJ whole genome shotgun (WGS) entry which is preliminary data.</text>
</comment>
<dbReference type="EMBL" id="JBHUGD010000003">
    <property type="protein sequence ID" value="MFD1948167.1"/>
    <property type="molecule type" value="Genomic_DNA"/>
</dbReference>